<evidence type="ECO:0000256" key="4">
    <source>
        <dbReference type="ARBA" id="ARBA00022475"/>
    </source>
</evidence>
<evidence type="ECO:0000256" key="1">
    <source>
        <dbReference type="ARBA" id="ARBA00004651"/>
    </source>
</evidence>
<comment type="subcellular location">
    <subcellularLocation>
        <location evidence="1">Cell membrane</location>
        <topology evidence="1">Multi-pass membrane protein</topology>
    </subcellularLocation>
</comment>
<dbReference type="AlphaFoldDB" id="A0A127PD55"/>
<dbReference type="GO" id="GO:0033214">
    <property type="term" value="P:siderophore-iron import into cell"/>
    <property type="evidence" value="ECO:0007669"/>
    <property type="project" value="TreeGrafter"/>
</dbReference>
<keyword evidence="5 8" id="KW-0812">Transmembrane</keyword>
<organism evidence="9">
    <name type="scientific">Collimonas fungivorans</name>
    <dbReference type="NCBI Taxonomy" id="158899"/>
    <lineage>
        <taxon>Bacteria</taxon>
        <taxon>Pseudomonadati</taxon>
        <taxon>Pseudomonadota</taxon>
        <taxon>Betaproteobacteria</taxon>
        <taxon>Burkholderiales</taxon>
        <taxon>Oxalobacteraceae</taxon>
        <taxon>Collimonas</taxon>
    </lineage>
</organism>
<dbReference type="EMBL" id="CP013232">
    <property type="protein sequence ID" value="AMO95615.1"/>
    <property type="molecule type" value="Genomic_DNA"/>
</dbReference>
<keyword evidence="7 8" id="KW-0472">Membrane</keyword>
<evidence type="ECO:0000256" key="2">
    <source>
        <dbReference type="ARBA" id="ARBA00007935"/>
    </source>
</evidence>
<dbReference type="GO" id="GO:0022857">
    <property type="term" value="F:transmembrane transporter activity"/>
    <property type="evidence" value="ECO:0007669"/>
    <property type="project" value="InterPro"/>
</dbReference>
<dbReference type="InterPro" id="IPR000522">
    <property type="entry name" value="ABC_transptr_permease_BtuC"/>
</dbReference>
<feature type="transmembrane region" description="Helical" evidence="8">
    <location>
        <begin position="60"/>
        <end position="81"/>
    </location>
</feature>
<name>A0A127PD55_9BURK</name>
<evidence type="ECO:0000256" key="5">
    <source>
        <dbReference type="ARBA" id="ARBA00022692"/>
    </source>
</evidence>
<dbReference type="PANTHER" id="PTHR30472:SF25">
    <property type="entry name" value="ABC TRANSPORTER PERMEASE PROTEIN MJ0876-RELATED"/>
    <property type="match status" value="1"/>
</dbReference>
<dbReference type="Proteomes" id="UP000072421">
    <property type="component" value="Chromosome"/>
</dbReference>
<evidence type="ECO:0000256" key="7">
    <source>
        <dbReference type="ARBA" id="ARBA00023136"/>
    </source>
</evidence>
<proteinExistence type="inferred from homology"/>
<evidence type="ECO:0000313" key="9">
    <source>
        <dbReference type="EMBL" id="AMO95615.1"/>
    </source>
</evidence>
<keyword evidence="4" id="KW-1003">Cell membrane</keyword>
<dbReference type="PATRIC" id="fig|158899.10.peg.2948"/>
<dbReference type="PANTHER" id="PTHR30472">
    <property type="entry name" value="FERRIC ENTEROBACTIN TRANSPORT SYSTEM PERMEASE PROTEIN"/>
    <property type="match status" value="1"/>
</dbReference>
<sequence length="99" mass="10091">MQLWLAASAQGSDAATLSRILLFDLSMPRVAAALVAGGCLGVAGALFQALTRNPLASPDLLGITSGAQLGLLAAMVVPALAGRHRCRCCSAAAWLRLFA</sequence>
<dbReference type="SUPFAM" id="SSF81345">
    <property type="entry name" value="ABC transporter involved in vitamin B12 uptake, BtuC"/>
    <property type="match status" value="1"/>
</dbReference>
<dbReference type="Gene3D" id="1.10.3470.10">
    <property type="entry name" value="ABC transporter involved in vitamin B12 uptake, BtuC"/>
    <property type="match status" value="1"/>
</dbReference>
<dbReference type="Pfam" id="PF01032">
    <property type="entry name" value="FecCD"/>
    <property type="match status" value="1"/>
</dbReference>
<feature type="transmembrane region" description="Helical" evidence="8">
    <location>
        <begin position="30"/>
        <end position="48"/>
    </location>
</feature>
<gene>
    <name evidence="9" type="ORF">CFter6_2951</name>
</gene>
<evidence type="ECO:0000256" key="6">
    <source>
        <dbReference type="ARBA" id="ARBA00022989"/>
    </source>
</evidence>
<protein>
    <submittedName>
        <fullName evidence="9">FecCD transport family protein</fullName>
    </submittedName>
</protein>
<reference evidence="9 10" key="1">
    <citation type="submission" date="2015-11" db="EMBL/GenBank/DDBJ databases">
        <title>Exploring the genomic traits of fungus-feeding bacterial genus Collimonas.</title>
        <authorList>
            <person name="Song C."/>
            <person name="Schmidt R."/>
            <person name="de Jager V."/>
            <person name="Krzyzanowska D."/>
            <person name="Jongedijk E."/>
            <person name="Cankar K."/>
            <person name="Beekwilder J."/>
            <person name="van Veen A."/>
            <person name="de Boer W."/>
            <person name="van Veen J.A."/>
            <person name="Garbeva P."/>
        </authorList>
    </citation>
    <scope>NUCLEOTIDE SEQUENCE [LARGE SCALE GENOMIC DNA]</scope>
    <source>
        <strain evidence="9 10">Ter6</strain>
    </source>
</reference>
<dbReference type="GO" id="GO:0005886">
    <property type="term" value="C:plasma membrane"/>
    <property type="evidence" value="ECO:0007669"/>
    <property type="project" value="UniProtKB-SubCell"/>
</dbReference>
<keyword evidence="6 8" id="KW-1133">Transmembrane helix</keyword>
<comment type="similarity">
    <text evidence="2">Belongs to the binding-protein-dependent transport system permease family. FecCD subfamily.</text>
</comment>
<evidence type="ECO:0000256" key="3">
    <source>
        <dbReference type="ARBA" id="ARBA00022448"/>
    </source>
</evidence>
<dbReference type="InterPro" id="IPR037294">
    <property type="entry name" value="ABC_BtuC-like"/>
</dbReference>
<accession>A0A127PD55</accession>
<evidence type="ECO:0000313" key="10">
    <source>
        <dbReference type="Proteomes" id="UP000072421"/>
    </source>
</evidence>
<keyword evidence="3" id="KW-0813">Transport</keyword>
<evidence type="ECO:0000256" key="8">
    <source>
        <dbReference type="SAM" id="Phobius"/>
    </source>
</evidence>